<dbReference type="FunCoup" id="A0A1V9XNH2">
    <property type="interactions" value="1598"/>
</dbReference>
<dbReference type="InterPro" id="IPR001623">
    <property type="entry name" value="DnaJ_domain"/>
</dbReference>
<dbReference type="GO" id="GO:0051082">
    <property type="term" value="F:unfolded protein binding"/>
    <property type="evidence" value="ECO:0007669"/>
    <property type="project" value="InterPro"/>
</dbReference>
<dbReference type="PROSITE" id="PS50076">
    <property type="entry name" value="DNAJ_2"/>
    <property type="match status" value="1"/>
</dbReference>
<dbReference type="SMART" id="SM00271">
    <property type="entry name" value="DnaJ"/>
    <property type="match status" value="1"/>
</dbReference>
<dbReference type="InterPro" id="IPR018253">
    <property type="entry name" value="DnaJ_domain_CS"/>
</dbReference>
<dbReference type="AlphaFoldDB" id="A0A1V9XNH2"/>
<dbReference type="EMBL" id="MNPL01006993">
    <property type="protein sequence ID" value="OQR75027.1"/>
    <property type="molecule type" value="Genomic_DNA"/>
</dbReference>
<keyword evidence="2" id="KW-0677">Repeat</keyword>
<organism evidence="8 9">
    <name type="scientific">Tropilaelaps mercedesae</name>
    <dbReference type="NCBI Taxonomy" id="418985"/>
    <lineage>
        <taxon>Eukaryota</taxon>
        <taxon>Metazoa</taxon>
        <taxon>Ecdysozoa</taxon>
        <taxon>Arthropoda</taxon>
        <taxon>Chelicerata</taxon>
        <taxon>Arachnida</taxon>
        <taxon>Acari</taxon>
        <taxon>Parasitiformes</taxon>
        <taxon>Mesostigmata</taxon>
        <taxon>Gamasina</taxon>
        <taxon>Dermanyssoidea</taxon>
        <taxon>Laelapidae</taxon>
        <taxon>Tropilaelaps</taxon>
    </lineage>
</organism>
<dbReference type="SUPFAM" id="SSF57938">
    <property type="entry name" value="DnaJ/Hsp40 cysteine-rich domain"/>
    <property type="match status" value="1"/>
</dbReference>
<dbReference type="OrthoDB" id="10256793at2759"/>
<dbReference type="Pfam" id="PF00226">
    <property type="entry name" value="DnaJ"/>
    <property type="match status" value="1"/>
</dbReference>
<protein>
    <submittedName>
        <fullName evidence="8">Protein tumorous imaginal discs</fullName>
    </submittedName>
</protein>
<sequence>MLLRPLWKRVSRTLAARKTGSFSATVSQAAFRGALCCPNPRPAAFCRSFHLSTTLQKRDYYDVLGVPRNANAKDIKKAYYQLAKKYHPDTNKGDKNAAMKFTEVSEAYEVLSDDSKRRQYDQFGTAGMGGAGFGGSAGAGGFGGSGGQHQYTYQSSIDPEELFRKIFGDFAGGQGGGGGFDPFGAEENQFGFGQAQEVIVNLTFEEAARGINKEMHVNVVDTCPKCNGSRAELGTKPHVCQFCHGTELFVTLRVARSRHFRRDGADLHSEVPVTVTQAVLGGTVNVRGIYEDLRLRVQPGTSSHTKIRITGKGLRRVNASGYGDHYVNIKIEVPTSLTPEMKALMQAFAEVDKQSGKYGTVGDDREGLKNGQETQTGQKVKEDGKDDDGILSKIKKAIF</sequence>
<dbReference type="Gene3D" id="2.10.230.10">
    <property type="entry name" value="Heat shock protein DnaJ, cysteine-rich domain"/>
    <property type="match status" value="1"/>
</dbReference>
<dbReference type="FunFam" id="1.10.287.110:FF:000075">
    <property type="entry name" value="Uncharacterized protein, isoform D"/>
    <property type="match status" value="1"/>
</dbReference>
<evidence type="ECO:0000313" key="8">
    <source>
        <dbReference type="EMBL" id="OQR75027.1"/>
    </source>
</evidence>
<evidence type="ECO:0000256" key="4">
    <source>
        <dbReference type="ARBA" id="ARBA00022833"/>
    </source>
</evidence>
<evidence type="ECO:0000256" key="2">
    <source>
        <dbReference type="ARBA" id="ARBA00022737"/>
    </source>
</evidence>
<dbReference type="GO" id="GO:0006457">
    <property type="term" value="P:protein folding"/>
    <property type="evidence" value="ECO:0007669"/>
    <property type="project" value="InterPro"/>
</dbReference>
<dbReference type="SUPFAM" id="SSF46565">
    <property type="entry name" value="Chaperone J-domain"/>
    <property type="match status" value="1"/>
</dbReference>
<proteinExistence type="predicted"/>
<reference evidence="8 9" key="1">
    <citation type="journal article" date="2017" name="Gigascience">
        <title>Draft genome of the honey bee ectoparasitic mite, Tropilaelaps mercedesae, is shaped by the parasitic life history.</title>
        <authorList>
            <person name="Dong X."/>
            <person name="Armstrong S.D."/>
            <person name="Xia D."/>
            <person name="Makepeace B.L."/>
            <person name="Darby A.C."/>
            <person name="Kadowaki T."/>
        </authorList>
    </citation>
    <scope>NUCLEOTIDE SEQUENCE [LARGE SCALE GENOMIC DNA]</scope>
    <source>
        <strain evidence="8">Wuxi-XJTLU</strain>
    </source>
</reference>
<keyword evidence="3" id="KW-0863">Zinc-finger</keyword>
<name>A0A1V9XNH2_9ACAR</name>
<evidence type="ECO:0000256" key="5">
    <source>
        <dbReference type="ARBA" id="ARBA00023186"/>
    </source>
</evidence>
<accession>A0A1V9XNH2</accession>
<keyword evidence="9" id="KW-1185">Reference proteome</keyword>
<evidence type="ECO:0000256" key="6">
    <source>
        <dbReference type="SAM" id="MobiDB-lite"/>
    </source>
</evidence>
<dbReference type="InterPro" id="IPR036869">
    <property type="entry name" value="J_dom_sf"/>
</dbReference>
<dbReference type="InParanoid" id="A0A1V9XNH2"/>
<dbReference type="PANTHER" id="PTHR44145">
    <property type="entry name" value="DNAJ HOMOLOG SUBFAMILY A MEMBER 3, MITOCHONDRIAL"/>
    <property type="match status" value="1"/>
</dbReference>
<feature type="non-terminal residue" evidence="8">
    <location>
        <position position="399"/>
    </location>
</feature>
<dbReference type="GO" id="GO:0043066">
    <property type="term" value="P:negative regulation of apoptotic process"/>
    <property type="evidence" value="ECO:0007669"/>
    <property type="project" value="TreeGrafter"/>
</dbReference>
<dbReference type="Gene3D" id="1.10.287.110">
    <property type="entry name" value="DnaJ domain"/>
    <property type="match status" value="1"/>
</dbReference>
<dbReference type="Pfam" id="PF01556">
    <property type="entry name" value="DnaJ_C"/>
    <property type="match status" value="1"/>
</dbReference>
<dbReference type="Gene3D" id="2.60.260.20">
    <property type="entry name" value="Urease metallochaperone UreE, N-terminal domain"/>
    <property type="match status" value="1"/>
</dbReference>
<dbReference type="PANTHER" id="PTHR44145:SF3">
    <property type="entry name" value="DNAJ HOMOLOG SUBFAMILY A MEMBER 3, MITOCHONDRIAL"/>
    <property type="match status" value="1"/>
</dbReference>
<evidence type="ECO:0000259" key="7">
    <source>
        <dbReference type="PROSITE" id="PS50076"/>
    </source>
</evidence>
<comment type="caution">
    <text evidence="8">The sequence shown here is derived from an EMBL/GenBank/DDBJ whole genome shotgun (WGS) entry which is preliminary data.</text>
</comment>
<gene>
    <name evidence="8" type="ORF">BIW11_08688</name>
</gene>
<dbReference type="GO" id="GO:0005739">
    <property type="term" value="C:mitochondrion"/>
    <property type="evidence" value="ECO:0007669"/>
    <property type="project" value="TreeGrafter"/>
</dbReference>
<dbReference type="CDD" id="cd06257">
    <property type="entry name" value="DnaJ"/>
    <property type="match status" value="1"/>
</dbReference>
<dbReference type="FunFam" id="2.60.260.20:FF:000005">
    <property type="entry name" value="Chaperone protein dnaJ 1, mitochondrial"/>
    <property type="match status" value="1"/>
</dbReference>
<evidence type="ECO:0000256" key="3">
    <source>
        <dbReference type="ARBA" id="ARBA00022771"/>
    </source>
</evidence>
<dbReference type="CDD" id="cd10747">
    <property type="entry name" value="DnaJ_C"/>
    <property type="match status" value="1"/>
</dbReference>
<dbReference type="InterPro" id="IPR036410">
    <property type="entry name" value="HSP_DnaJ_Cys-rich_dom_sf"/>
</dbReference>
<feature type="domain" description="J" evidence="7">
    <location>
        <begin position="59"/>
        <end position="124"/>
    </location>
</feature>
<keyword evidence="1" id="KW-0479">Metal-binding</keyword>
<evidence type="ECO:0000256" key="1">
    <source>
        <dbReference type="ARBA" id="ARBA00022723"/>
    </source>
</evidence>
<dbReference type="STRING" id="418985.A0A1V9XNH2"/>
<dbReference type="InterPro" id="IPR002939">
    <property type="entry name" value="DnaJ_C"/>
</dbReference>
<dbReference type="Proteomes" id="UP000192247">
    <property type="component" value="Unassembled WGS sequence"/>
</dbReference>
<keyword evidence="5" id="KW-0143">Chaperone</keyword>
<dbReference type="GO" id="GO:0007005">
    <property type="term" value="P:mitochondrion organization"/>
    <property type="evidence" value="ECO:0007669"/>
    <property type="project" value="TreeGrafter"/>
</dbReference>
<evidence type="ECO:0000313" key="9">
    <source>
        <dbReference type="Proteomes" id="UP000192247"/>
    </source>
</evidence>
<keyword evidence="4" id="KW-0862">Zinc</keyword>
<feature type="region of interest" description="Disordered" evidence="6">
    <location>
        <begin position="356"/>
        <end position="387"/>
    </location>
</feature>
<dbReference type="PROSITE" id="PS00636">
    <property type="entry name" value="DNAJ_1"/>
    <property type="match status" value="1"/>
</dbReference>
<dbReference type="PRINTS" id="PR00625">
    <property type="entry name" value="JDOMAIN"/>
</dbReference>
<dbReference type="SUPFAM" id="SSF49493">
    <property type="entry name" value="HSP40/DnaJ peptide-binding domain"/>
    <property type="match status" value="1"/>
</dbReference>
<dbReference type="GO" id="GO:0008270">
    <property type="term" value="F:zinc ion binding"/>
    <property type="evidence" value="ECO:0007669"/>
    <property type="project" value="UniProtKB-KW"/>
</dbReference>
<dbReference type="InterPro" id="IPR008971">
    <property type="entry name" value="HSP40/DnaJ_pept-bd"/>
</dbReference>
<dbReference type="InterPro" id="IPR051938">
    <property type="entry name" value="Apopto_cytoskel_mod"/>
</dbReference>